<name>A0AAN7UC29_9PEZI</name>
<feature type="region of interest" description="Disordered" evidence="1">
    <location>
        <begin position="54"/>
        <end position="73"/>
    </location>
</feature>
<proteinExistence type="predicted"/>
<protein>
    <recommendedName>
        <fullName evidence="2">DUF6604 domain-containing protein</fullName>
    </recommendedName>
</protein>
<feature type="region of interest" description="Disordered" evidence="1">
    <location>
        <begin position="602"/>
        <end position="621"/>
    </location>
</feature>
<comment type="caution">
    <text evidence="3">The sequence shown here is derived from an EMBL/GenBank/DDBJ whole genome shotgun (WGS) entry which is preliminary data.</text>
</comment>
<dbReference type="Proteomes" id="UP001305414">
    <property type="component" value="Unassembled WGS sequence"/>
</dbReference>
<evidence type="ECO:0000313" key="4">
    <source>
        <dbReference type="Proteomes" id="UP001305414"/>
    </source>
</evidence>
<evidence type="ECO:0000313" key="3">
    <source>
        <dbReference type="EMBL" id="KAK5626079.1"/>
    </source>
</evidence>
<evidence type="ECO:0000259" key="2">
    <source>
        <dbReference type="Pfam" id="PF20253"/>
    </source>
</evidence>
<dbReference type="InterPro" id="IPR046539">
    <property type="entry name" value="DUF6604"/>
</dbReference>
<feature type="domain" description="DUF6604" evidence="2">
    <location>
        <begin position="11"/>
        <end position="267"/>
    </location>
</feature>
<dbReference type="EMBL" id="JAWHQM010000003">
    <property type="protein sequence ID" value="KAK5626079.1"/>
    <property type="molecule type" value="Genomic_DNA"/>
</dbReference>
<keyword evidence="4" id="KW-1185">Reference proteome</keyword>
<gene>
    <name evidence="3" type="ORF">RRF57_001794</name>
</gene>
<dbReference type="PANTHER" id="PTHR38795:SF1">
    <property type="entry name" value="DUF6604 DOMAIN-CONTAINING PROTEIN"/>
    <property type="match status" value="1"/>
</dbReference>
<dbReference type="Pfam" id="PF20253">
    <property type="entry name" value="DUF6604"/>
    <property type="match status" value="1"/>
</dbReference>
<dbReference type="AlphaFoldDB" id="A0AAN7UC29"/>
<organism evidence="3 4">
    <name type="scientific">Xylaria bambusicola</name>
    <dbReference type="NCBI Taxonomy" id="326684"/>
    <lineage>
        <taxon>Eukaryota</taxon>
        <taxon>Fungi</taxon>
        <taxon>Dikarya</taxon>
        <taxon>Ascomycota</taxon>
        <taxon>Pezizomycotina</taxon>
        <taxon>Sordariomycetes</taxon>
        <taxon>Xylariomycetidae</taxon>
        <taxon>Xylariales</taxon>
        <taxon>Xylariaceae</taxon>
        <taxon>Xylaria</taxon>
    </lineage>
</organism>
<reference evidence="3 4" key="1">
    <citation type="submission" date="2023-10" db="EMBL/GenBank/DDBJ databases">
        <title>Draft genome sequence of Xylaria bambusicola isolate GMP-LS, the root and basal stem rot pathogen of sugarcane in Indonesia.</title>
        <authorList>
            <person name="Selvaraj P."/>
            <person name="Muralishankar V."/>
            <person name="Muruganantham S."/>
            <person name="Sp S."/>
            <person name="Haryani S."/>
            <person name="Lau K.J.X."/>
            <person name="Naqvi N.I."/>
        </authorList>
    </citation>
    <scope>NUCLEOTIDE SEQUENCE [LARGE SCALE GENOMIC DNA]</scope>
    <source>
        <strain evidence="3">GMP-LS</strain>
    </source>
</reference>
<dbReference type="PANTHER" id="PTHR38795">
    <property type="entry name" value="DUF6604 DOMAIN-CONTAINING PROTEIN"/>
    <property type="match status" value="1"/>
</dbReference>
<evidence type="ECO:0000256" key="1">
    <source>
        <dbReference type="SAM" id="MobiDB-lite"/>
    </source>
</evidence>
<accession>A0AAN7UC29</accession>
<sequence>MVLSALSSTYQLYKQDTDSVAAWLASTAKSLGFSADLSSISTAAGTGRLKGKARAAAKKEAASRKPSSSPTAPKHVINLKDFVPLAEYIAAKATSVPDTLRTTIDRVITVRSGFGAKLEQHGKVLSEVSDAKHQYFIRVLENVRQVLLPLMPVPKIPQDKSTDEKLSNRFAGLAVYEPSQEFLDAPVLERPAKTGDDTVIYEAETETSFEHAIFALTSVINDMNRVRAHIQWIWSNYKIGIFELAAAAIATNTAIDLVRNMMEDILPLLNRNGGLATMLRQFHVLQCLMKGWTMDVIFTESQDNFNYDTYDVGYGTYFTTYRLLEAFIDVAQPQDLPLYKEGMFGFYDPASDRSRKTGLQKYEDDRALLMPFFTELMTAIRCVKDWPVKDEFLRGIEELDRTRQVPFYAVFAAQVFLDTTYELREDIQRPFDTMVKHTTVMDNDIKLHFEFHAKLRIDTWPATNDMLMREVQRGIKWIGKDPLREMQAKMYQRAGLPMPNNESHRLFRMSPVMSGLFLYHFRSRHREMGLAIADAWGSIQYCQHLYNALRHEKLLDDTWQDMEVLTANLGEDSFYVGGEVPKEPRAYFSKFCLQMGTSAAAMTKKRRKNTPLQSKSGPRGLKAASPVLSMFNARYVGNTGQVDFTPEYVSQIIQLSLFEAEGAEEDGSLTMGQIEDPKKLKEKKELKHLANEGKRKRAKKAIDNGNIPLEQLIKPLVFALNAESIEYAFPYLVMHRWCWRLLRAVKDSCDSCLRQLYTPAYLENESQLPWMVGWILMAASGLEGGVSDRRPLQLAAEAVKCFCEVGTSRLICEQVLGQQMGMPVEFVEADDSGDDDVVHHT</sequence>